<feature type="transmembrane region" description="Helical" evidence="1">
    <location>
        <begin position="305"/>
        <end position="322"/>
    </location>
</feature>
<feature type="transmembrane region" description="Helical" evidence="1">
    <location>
        <begin position="32"/>
        <end position="53"/>
    </location>
</feature>
<evidence type="ECO:0000313" key="2">
    <source>
        <dbReference type="EMBL" id="REG11551.1"/>
    </source>
</evidence>
<keyword evidence="3" id="KW-1185">Reference proteome</keyword>
<feature type="transmembrane region" description="Helical" evidence="1">
    <location>
        <begin position="117"/>
        <end position="142"/>
    </location>
</feature>
<feature type="transmembrane region" description="Helical" evidence="1">
    <location>
        <begin position="440"/>
        <end position="457"/>
    </location>
</feature>
<sequence>MLFFWGIVGIIQDLFLPGLIFVYLLRYPKRRFERFIAIIASSLVINYLLVFLLTACHIYIRPVVFILLIVEIGSIAWLYRFNLKQPIEAFFSRIITQIGILYAKGLRVFRKGNDESALAVCARLLYWLFCLILAYIALNWIWKLFIWNLGSSFNSYDTVAEWNRWALDWAANQLPTGTWRYPQLLSSNWSLIYVLMGNTTIQFFAKSFMPLFTLLILLMMVDLAYQKKAPGYLLGTVISYLTLKKFLGGFLIEGLADMPAAFLAFAAVYLLILHQQDPNEADFSRGAVLMAVIAAGAGVTKQVGVEFLGLYGLVFLLFYLLPQIKRDKRQGWKSLWISVGLVLLIVVPWYAYRQVLIGQGLENSEMGMIMDATTYTYRSADVSLRFDAICQNMGKYFYLFVLIIPFSFLMDPLTRGINFLIALPLFLSWGFLASYDFRNLSIALPILSMNSGLYIHLVMDKLFGIFKKIPFQRIRNWAAIGLVVLMVFLLGYFFYPDDLLYQRHSEAVMQTFSTTINQKLMDALKDESGDFTILTNYPLDYLPGMQNKKVATIFNDYDSYRYELNHKGVDYVLVPNYADQQILDDVHARIQSGEFELVFQDDTWIPYEFVKVLPSK</sequence>
<evidence type="ECO:0000313" key="3">
    <source>
        <dbReference type="Proteomes" id="UP000256388"/>
    </source>
</evidence>
<dbReference type="EMBL" id="QUMS01000001">
    <property type="protein sequence ID" value="REG11551.1"/>
    <property type="molecule type" value="Genomic_DNA"/>
</dbReference>
<dbReference type="OrthoDB" id="3078613at2"/>
<name>A0A347ZRG3_9CHLR</name>
<dbReference type="AlphaFoldDB" id="A0A347ZRG3"/>
<reference evidence="2 3" key="1">
    <citation type="submission" date="2018-08" db="EMBL/GenBank/DDBJ databases">
        <title>Genomic Encyclopedia of Type Strains, Phase IV (KMG-IV): sequencing the most valuable type-strain genomes for metagenomic binning, comparative biology and taxonomic classification.</title>
        <authorList>
            <person name="Goeker M."/>
        </authorList>
    </citation>
    <scope>NUCLEOTIDE SEQUENCE [LARGE SCALE GENOMIC DNA]</scope>
    <source>
        <strain evidence="2 3">DSM 23923</strain>
    </source>
</reference>
<feature type="transmembrane region" description="Helical" evidence="1">
    <location>
        <begin position="417"/>
        <end position="434"/>
    </location>
</feature>
<dbReference type="Proteomes" id="UP000256388">
    <property type="component" value="Unassembled WGS sequence"/>
</dbReference>
<keyword evidence="1" id="KW-0472">Membrane</keyword>
<keyword evidence="1" id="KW-1133">Transmembrane helix</keyword>
<evidence type="ECO:0000256" key="1">
    <source>
        <dbReference type="SAM" id="Phobius"/>
    </source>
</evidence>
<dbReference type="RefSeq" id="WP_116224676.1">
    <property type="nucleotide sequence ID" value="NZ_AP018437.1"/>
</dbReference>
<feature type="transmembrane region" description="Helical" evidence="1">
    <location>
        <begin position="6"/>
        <end position="25"/>
    </location>
</feature>
<feature type="transmembrane region" description="Helical" evidence="1">
    <location>
        <begin position="246"/>
        <end position="271"/>
    </location>
</feature>
<feature type="transmembrane region" description="Helical" evidence="1">
    <location>
        <begin position="208"/>
        <end position="226"/>
    </location>
</feature>
<proteinExistence type="predicted"/>
<keyword evidence="1" id="KW-0812">Transmembrane</keyword>
<gene>
    <name evidence="2" type="ORF">DFR64_1443</name>
</gene>
<feature type="transmembrane region" description="Helical" evidence="1">
    <location>
        <begin position="283"/>
        <end position="299"/>
    </location>
</feature>
<organism evidence="2 3">
    <name type="scientific">Pelolinea submarina</name>
    <dbReference type="NCBI Taxonomy" id="913107"/>
    <lineage>
        <taxon>Bacteria</taxon>
        <taxon>Bacillati</taxon>
        <taxon>Chloroflexota</taxon>
        <taxon>Anaerolineae</taxon>
        <taxon>Anaerolineales</taxon>
        <taxon>Anaerolineaceae</taxon>
        <taxon>Pelolinea</taxon>
    </lineage>
</organism>
<protein>
    <submittedName>
        <fullName evidence="2">Uncharacterized protein</fullName>
    </submittedName>
</protein>
<feature type="transmembrane region" description="Helical" evidence="1">
    <location>
        <begin position="334"/>
        <end position="352"/>
    </location>
</feature>
<comment type="caution">
    <text evidence="2">The sequence shown here is derived from an EMBL/GenBank/DDBJ whole genome shotgun (WGS) entry which is preliminary data.</text>
</comment>
<accession>A0A347ZRG3</accession>
<feature type="transmembrane region" description="Helical" evidence="1">
    <location>
        <begin position="59"/>
        <end position="79"/>
    </location>
</feature>
<feature type="transmembrane region" description="Helical" evidence="1">
    <location>
        <begin position="477"/>
        <end position="495"/>
    </location>
</feature>